<dbReference type="OrthoDB" id="1141916at2"/>
<evidence type="ECO:0000313" key="1">
    <source>
        <dbReference type="EMBL" id="SFF30762.1"/>
    </source>
</evidence>
<gene>
    <name evidence="1" type="ORF">SAMN05216167_14515</name>
</gene>
<dbReference type="AlphaFoldDB" id="A0A1I2HM59"/>
<dbReference type="STRING" id="662367.SAMN05216167_14515"/>
<dbReference type="Proteomes" id="UP000198598">
    <property type="component" value="Unassembled WGS sequence"/>
</dbReference>
<accession>A0A1I2HM59</accession>
<protein>
    <submittedName>
        <fullName evidence="1">Uncharacterized protein</fullName>
    </submittedName>
</protein>
<organism evidence="1 2">
    <name type="scientific">Spirosoma endophyticum</name>
    <dbReference type="NCBI Taxonomy" id="662367"/>
    <lineage>
        <taxon>Bacteria</taxon>
        <taxon>Pseudomonadati</taxon>
        <taxon>Bacteroidota</taxon>
        <taxon>Cytophagia</taxon>
        <taxon>Cytophagales</taxon>
        <taxon>Cytophagaceae</taxon>
        <taxon>Spirosoma</taxon>
    </lineage>
</organism>
<sequence length="121" mass="13814">MAFIVDKTAELIFLQKALSFIKFQSEDYEARYLAVSPYSGDLLKRVTTELNDYYKGIRSDYQPQFGRIEAVPHYLAGLRTHLSHIDNWSTLTEDVQKAVILDLAAPFTIDQQTIDQLLQGA</sequence>
<keyword evidence="2" id="KW-1185">Reference proteome</keyword>
<evidence type="ECO:0000313" key="2">
    <source>
        <dbReference type="Proteomes" id="UP000198598"/>
    </source>
</evidence>
<dbReference type="RefSeq" id="WP_093835023.1">
    <property type="nucleotide sequence ID" value="NZ_FOLQ01000045.1"/>
</dbReference>
<name>A0A1I2HM59_9BACT</name>
<dbReference type="EMBL" id="FOLQ01000045">
    <property type="protein sequence ID" value="SFF30762.1"/>
    <property type="molecule type" value="Genomic_DNA"/>
</dbReference>
<proteinExistence type="predicted"/>
<reference evidence="1 2" key="1">
    <citation type="submission" date="2016-10" db="EMBL/GenBank/DDBJ databases">
        <authorList>
            <person name="de Groot N.N."/>
        </authorList>
    </citation>
    <scope>NUCLEOTIDE SEQUENCE [LARGE SCALE GENOMIC DNA]</scope>
    <source>
        <strain evidence="1 2">DSM 26130</strain>
    </source>
</reference>